<dbReference type="EMBL" id="JAWDGP010000228">
    <property type="protein sequence ID" value="KAK3802561.1"/>
    <property type="molecule type" value="Genomic_DNA"/>
</dbReference>
<accession>A0AAE1ECK1</accession>
<proteinExistence type="predicted"/>
<organism evidence="1 2">
    <name type="scientific">Elysia crispata</name>
    <name type="common">lettuce slug</name>
    <dbReference type="NCBI Taxonomy" id="231223"/>
    <lineage>
        <taxon>Eukaryota</taxon>
        <taxon>Metazoa</taxon>
        <taxon>Spiralia</taxon>
        <taxon>Lophotrochozoa</taxon>
        <taxon>Mollusca</taxon>
        <taxon>Gastropoda</taxon>
        <taxon>Heterobranchia</taxon>
        <taxon>Euthyneura</taxon>
        <taxon>Panpulmonata</taxon>
        <taxon>Sacoglossa</taxon>
        <taxon>Placobranchoidea</taxon>
        <taxon>Plakobranchidae</taxon>
        <taxon>Elysia</taxon>
    </lineage>
</organism>
<name>A0AAE1ECK1_9GAST</name>
<reference evidence="1" key="1">
    <citation type="journal article" date="2023" name="G3 (Bethesda)">
        <title>A reference genome for the long-term kleptoplast-retaining sea slug Elysia crispata morphotype clarki.</title>
        <authorList>
            <person name="Eastman K.E."/>
            <person name="Pendleton A.L."/>
            <person name="Shaikh M.A."/>
            <person name="Suttiyut T."/>
            <person name="Ogas R."/>
            <person name="Tomko P."/>
            <person name="Gavelis G."/>
            <person name="Widhalm J.R."/>
            <person name="Wisecaver J.H."/>
        </authorList>
    </citation>
    <scope>NUCLEOTIDE SEQUENCE</scope>
    <source>
        <strain evidence="1">ECLA1</strain>
    </source>
</reference>
<protein>
    <submittedName>
        <fullName evidence="1">Uncharacterized protein</fullName>
    </submittedName>
</protein>
<sequence>MVPSSSLSLTARMLGQLIPTLNVFFWNLSHGDGSVQDSRNEKQQGSGVGWEKDALFHDAFTWPGGEHSLIRGPYRQTWASRVWEQSERALEIMCMPDGVRVLKTKIMRELFMWVQCQALRQFTRKV</sequence>
<comment type="caution">
    <text evidence="1">The sequence shown here is derived from an EMBL/GenBank/DDBJ whole genome shotgun (WGS) entry which is preliminary data.</text>
</comment>
<evidence type="ECO:0000313" key="2">
    <source>
        <dbReference type="Proteomes" id="UP001283361"/>
    </source>
</evidence>
<evidence type="ECO:0000313" key="1">
    <source>
        <dbReference type="EMBL" id="KAK3802561.1"/>
    </source>
</evidence>
<keyword evidence="2" id="KW-1185">Reference proteome</keyword>
<dbReference type="AlphaFoldDB" id="A0AAE1ECK1"/>
<dbReference type="Proteomes" id="UP001283361">
    <property type="component" value="Unassembled WGS sequence"/>
</dbReference>
<gene>
    <name evidence="1" type="ORF">RRG08_033220</name>
</gene>